<proteinExistence type="predicted"/>
<evidence type="ECO:0000313" key="2">
    <source>
        <dbReference type="EMBL" id="MDQ0365146.1"/>
    </source>
</evidence>
<gene>
    <name evidence="2" type="ORF">J2S42_001815</name>
</gene>
<keyword evidence="3" id="KW-1185">Reference proteome</keyword>
<dbReference type="AlphaFoldDB" id="A0AAE4AWW6"/>
<reference evidence="2 3" key="1">
    <citation type="submission" date="2023-07" db="EMBL/GenBank/DDBJ databases">
        <title>Sequencing the genomes of 1000 actinobacteria strains.</title>
        <authorList>
            <person name="Klenk H.-P."/>
        </authorList>
    </citation>
    <scope>NUCLEOTIDE SEQUENCE [LARGE SCALE GENOMIC DNA]</scope>
    <source>
        <strain evidence="2 3">DSM 44709</strain>
    </source>
</reference>
<dbReference type="EMBL" id="JAUSUZ010000001">
    <property type="protein sequence ID" value="MDQ0365146.1"/>
    <property type="molecule type" value="Genomic_DNA"/>
</dbReference>
<evidence type="ECO:0000313" key="3">
    <source>
        <dbReference type="Proteomes" id="UP001240236"/>
    </source>
</evidence>
<dbReference type="Proteomes" id="UP001240236">
    <property type="component" value="Unassembled WGS sequence"/>
</dbReference>
<feature type="region of interest" description="Disordered" evidence="1">
    <location>
        <begin position="54"/>
        <end position="95"/>
    </location>
</feature>
<evidence type="ECO:0000256" key="1">
    <source>
        <dbReference type="SAM" id="MobiDB-lite"/>
    </source>
</evidence>
<feature type="compositionally biased region" description="Low complexity" evidence="1">
    <location>
        <begin position="79"/>
        <end position="95"/>
    </location>
</feature>
<sequence length="184" mass="18581">MSGGSISGGRDVRLSVADDGAVVADFTGMQPVVFSVPVAGAPVNGQFRYTGRATGIMTTGPTPTPPAGTPPTPTPLPAPASTGPAPASSVAADPSGPVSGAWLVDGPVDWSGVRLTVDLTAPAETRLFDAVPLSEYTGSGATRTADVVDVKPLLDDGRYLCDGRTLIMFFEGAKNVGWVLEPAG</sequence>
<accession>A0AAE4AWW6</accession>
<protein>
    <submittedName>
        <fullName evidence="2">Uncharacterized protein</fullName>
    </submittedName>
</protein>
<feature type="compositionally biased region" description="Pro residues" evidence="1">
    <location>
        <begin position="62"/>
        <end position="78"/>
    </location>
</feature>
<name>A0AAE4AWW6_9ACTN</name>
<organism evidence="2 3">
    <name type="scientific">Catenuloplanes indicus</name>
    <dbReference type="NCBI Taxonomy" id="137267"/>
    <lineage>
        <taxon>Bacteria</taxon>
        <taxon>Bacillati</taxon>
        <taxon>Actinomycetota</taxon>
        <taxon>Actinomycetes</taxon>
        <taxon>Micromonosporales</taxon>
        <taxon>Micromonosporaceae</taxon>
        <taxon>Catenuloplanes</taxon>
    </lineage>
</organism>
<comment type="caution">
    <text evidence="2">The sequence shown here is derived from an EMBL/GenBank/DDBJ whole genome shotgun (WGS) entry which is preliminary data.</text>
</comment>